<dbReference type="Pfam" id="PF00098">
    <property type="entry name" value="zf-CCHC"/>
    <property type="match status" value="1"/>
</dbReference>
<keyword evidence="4" id="KW-0808">Transferase</keyword>
<evidence type="ECO:0000313" key="5">
    <source>
        <dbReference type="Proteomes" id="UP001604336"/>
    </source>
</evidence>
<dbReference type="SMART" id="SM00343">
    <property type="entry name" value="ZnF_C2HC"/>
    <property type="match status" value="1"/>
</dbReference>
<keyword evidence="1" id="KW-0863">Zinc-finger</keyword>
<dbReference type="InterPro" id="IPR001878">
    <property type="entry name" value="Znf_CCHC"/>
</dbReference>
<evidence type="ECO:0000256" key="1">
    <source>
        <dbReference type="PROSITE-ProRule" id="PRU00047"/>
    </source>
</evidence>
<keyword evidence="1" id="KW-0862">Zinc</keyword>
<feature type="compositionally biased region" description="Polar residues" evidence="2">
    <location>
        <begin position="15"/>
        <end position="24"/>
    </location>
</feature>
<dbReference type="EMBL" id="JBFOLK010000007">
    <property type="protein sequence ID" value="KAL2497777.1"/>
    <property type="molecule type" value="Genomic_DNA"/>
</dbReference>
<name>A0ABD1SAK2_9LAMI</name>
<dbReference type="InterPro" id="IPR036875">
    <property type="entry name" value="Znf_CCHC_sf"/>
</dbReference>
<sequence length="115" mass="13069">MAQTVTFSGLKVKVQGQQNNSGKRNWQDENRNQKSGQFKRQNQGPIRGQSSNNIPQCPKCKKNYSGDLYFDKNVCYRCGELGHYVFQCRAEPAKVNDQANKGKARVFTITYEEAA</sequence>
<feature type="region of interest" description="Disordered" evidence="2">
    <location>
        <begin position="1"/>
        <end position="56"/>
    </location>
</feature>
<keyword evidence="1" id="KW-0479">Metal-binding</keyword>
<dbReference type="PROSITE" id="PS50158">
    <property type="entry name" value="ZF_CCHC"/>
    <property type="match status" value="1"/>
</dbReference>
<evidence type="ECO:0000259" key="3">
    <source>
        <dbReference type="PROSITE" id="PS50158"/>
    </source>
</evidence>
<dbReference type="GO" id="GO:0008270">
    <property type="term" value="F:zinc ion binding"/>
    <property type="evidence" value="ECO:0007669"/>
    <property type="project" value="UniProtKB-KW"/>
</dbReference>
<reference evidence="5" key="1">
    <citation type="submission" date="2024-07" db="EMBL/GenBank/DDBJ databases">
        <title>Two chromosome-level genome assemblies of Korean endemic species Abeliophyllum distichum and Forsythia ovata (Oleaceae).</title>
        <authorList>
            <person name="Jang H."/>
        </authorList>
    </citation>
    <scope>NUCLEOTIDE SEQUENCE [LARGE SCALE GENOMIC DNA]</scope>
</reference>
<accession>A0ABD1SAK2</accession>
<keyword evidence="4" id="KW-0695">RNA-directed DNA polymerase</keyword>
<feature type="compositionally biased region" description="Polar residues" evidence="2">
    <location>
        <begin position="33"/>
        <end position="55"/>
    </location>
</feature>
<dbReference type="Proteomes" id="UP001604336">
    <property type="component" value="Unassembled WGS sequence"/>
</dbReference>
<dbReference type="GO" id="GO:0003964">
    <property type="term" value="F:RNA-directed DNA polymerase activity"/>
    <property type="evidence" value="ECO:0007669"/>
    <property type="project" value="UniProtKB-KW"/>
</dbReference>
<gene>
    <name evidence="4" type="ORF">Adt_23327</name>
</gene>
<evidence type="ECO:0000313" key="4">
    <source>
        <dbReference type="EMBL" id="KAL2497777.1"/>
    </source>
</evidence>
<comment type="caution">
    <text evidence="4">The sequence shown here is derived from an EMBL/GenBank/DDBJ whole genome shotgun (WGS) entry which is preliminary data.</text>
</comment>
<evidence type="ECO:0000256" key="2">
    <source>
        <dbReference type="SAM" id="MobiDB-lite"/>
    </source>
</evidence>
<dbReference type="Gene3D" id="4.10.60.10">
    <property type="entry name" value="Zinc finger, CCHC-type"/>
    <property type="match status" value="1"/>
</dbReference>
<keyword evidence="5" id="KW-1185">Reference proteome</keyword>
<proteinExistence type="predicted"/>
<dbReference type="AlphaFoldDB" id="A0ABD1SAK2"/>
<protein>
    <submittedName>
        <fullName evidence="4">Reverse transcriptase</fullName>
    </submittedName>
</protein>
<keyword evidence="4" id="KW-0548">Nucleotidyltransferase</keyword>
<dbReference type="SUPFAM" id="SSF57756">
    <property type="entry name" value="Retrovirus zinc finger-like domains"/>
    <property type="match status" value="1"/>
</dbReference>
<organism evidence="4 5">
    <name type="scientific">Abeliophyllum distichum</name>
    <dbReference type="NCBI Taxonomy" id="126358"/>
    <lineage>
        <taxon>Eukaryota</taxon>
        <taxon>Viridiplantae</taxon>
        <taxon>Streptophyta</taxon>
        <taxon>Embryophyta</taxon>
        <taxon>Tracheophyta</taxon>
        <taxon>Spermatophyta</taxon>
        <taxon>Magnoliopsida</taxon>
        <taxon>eudicotyledons</taxon>
        <taxon>Gunneridae</taxon>
        <taxon>Pentapetalae</taxon>
        <taxon>asterids</taxon>
        <taxon>lamiids</taxon>
        <taxon>Lamiales</taxon>
        <taxon>Oleaceae</taxon>
        <taxon>Forsythieae</taxon>
        <taxon>Abeliophyllum</taxon>
    </lineage>
</organism>
<feature type="domain" description="CCHC-type" evidence="3">
    <location>
        <begin position="75"/>
        <end position="89"/>
    </location>
</feature>